<dbReference type="InterPro" id="IPR036291">
    <property type="entry name" value="NAD(P)-bd_dom_sf"/>
</dbReference>
<evidence type="ECO:0000313" key="3">
    <source>
        <dbReference type="Proteomes" id="UP001630303"/>
    </source>
</evidence>
<protein>
    <submittedName>
        <fullName evidence="2">Uncharacterized protein</fullName>
    </submittedName>
</protein>
<comment type="caution">
    <text evidence="2">The sequence shown here is derived from an EMBL/GenBank/DDBJ whole genome shotgun (WGS) entry which is preliminary data.</text>
</comment>
<evidence type="ECO:0000313" key="2">
    <source>
        <dbReference type="EMBL" id="MFM2720074.1"/>
    </source>
</evidence>
<dbReference type="RefSeq" id="WP_408905216.1">
    <property type="nucleotide sequence ID" value="NZ_JAROCE010000001.1"/>
</dbReference>
<organism evidence="2 3">
    <name type="scientific">Microbacterium mcarthurae</name>
    <dbReference type="NCBI Taxonomy" id="3035918"/>
    <lineage>
        <taxon>Bacteria</taxon>
        <taxon>Bacillati</taxon>
        <taxon>Actinomycetota</taxon>
        <taxon>Actinomycetes</taxon>
        <taxon>Micrococcales</taxon>
        <taxon>Microbacteriaceae</taxon>
        <taxon>Microbacterium</taxon>
    </lineage>
</organism>
<feature type="region of interest" description="Disordered" evidence="1">
    <location>
        <begin position="183"/>
        <end position="219"/>
    </location>
</feature>
<name>A0ABW9GF01_9MICO</name>
<reference evidence="2 3" key="1">
    <citation type="submission" date="2023-03" db="EMBL/GenBank/DDBJ databases">
        <title>MT1 and MT2 Draft Genomes of Novel Species.</title>
        <authorList>
            <person name="Venkateswaran K."/>
        </authorList>
    </citation>
    <scope>NUCLEOTIDE SEQUENCE [LARGE SCALE GENOMIC DNA]</scope>
    <source>
        <strain evidence="2 3">IF8SW-P5</strain>
    </source>
</reference>
<sequence length="252" mass="25744">MSSSSSAAPVGLEGGFPITRELLGARSLPPSPVAYGGPLPALPRTFREALRETWDLRIDHDPAAFDPLTSRAFGILYAHVRAEQVLLALSSRTNLTLAGATVRVVGDGALAPVLTTALRRLGAAVVRATDDPVERLAARLDGVRVEPVSTAGTTAFTLLTGVGHDGVSALDFAGIVADAAPRPTTAASLPSPRAHVGTTPRGTLVEMPSPLPADTEPTTAAQRRLADALVAALIVDDGPDGDSGAFAAAVTP</sequence>
<dbReference type="Gene3D" id="3.40.50.720">
    <property type="entry name" value="NAD(P)-binding Rossmann-like Domain"/>
    <property type="match status" value="1"/>
</dbReference>
<dbReference type="EMBL" id="JAROCE010000001">
    <property type="protein sequence ID" value="MFM2720074.1"/>
    <property type="molecule type" value="Genomic_DNA"/>
</dbReference>
<accession>A0ABW9GF01</accession>
<dbReference type="Proteomes" id="UP001630303">
    <property type="component" value="Unassembled WGS sequence"/>
</dbReference>
<dbReference type="SUPFAM" id="SSF51735">
    <property type="entry name" value="NAD(P)-binding Rossmann-fold domains"/>
    <property type="match status" value="1"/>
</dbReference>
<proteinExistence type="predicted"/>
<keyword evidence="3" id="KW-1185">Reference proteome</keyword>
<gene>
    <name evidence="2" type="ORF">P5G46_06130</name>
</gene>
<evidence type="ECO:0000256" key="1">
    <source>
        <dbReference type="SAM" id="MobiDB-lite"/>
    </source>
</evidence>